<proteinExistence type="predicted"/>
<dbReference type="EMBL" id="BAABJK010000004">
    <property type="protein sequence ID" value="GAA4964662.1"/>
    <property type="molecule type" value="Genomic_DNA"/>
</dbReference>
<evidence type="ECO:0000313" key="2">
    <source>
        <dbReference type="EMBL" id="GAA4964662.1"/>
    </source>
</evidence>
<feature type="transmembrane region" description="Helical" evidence="1">
    <location>
        <begin position="72"/>
        <end position="89"/>
    </location>
</feature>
<organism evidence="2 3">
    <name type="scientific">Algibacter aquimarinus</name>
    <dbReference type="NCBI Taxonomy" id="1136748"/>
    <lineage>
        <taxon>Bacteria</taxon>
        <taxon>Pseudomonadati</taxon>
        <taxon>Bacteroidota</taxon>
        <taxon>Flavobacteriia</taxon>
        <taxon>Flavobacteriales</taxon>
        <taxon>Flavobacteriaceae</taxon>
        <taxon>Algibacter</taxon>
    </lineage>
</organism>
<sequence>MDKLNLKKENELKRKNKSLTHNEWMTFFFLPFLTPKPNHRNDDFSQSELDRFKKYGFDKKIKEASKAKKQGLLFWLVMILITISIITFWKK</sequence>
<evidence type="ECO:0008006" key="4">
    <source>
        <dbReference type="Google" id="ProtNLM"/>
    </source>
</evidence>
<accession>A0ABP9H997</accession>
<keyword evidence="1" id="KW-0812">Transmembrane</keyword>
<reference evidence="3" key="1">
    <citation type="journal article" date="2019" name="Int. J. Syst. Evol. Microbiol.">
        <title>The Global Catalogue of Microorganisms (GCM) 10K type strain sequencing project: providing services to taxonomists for standard genome sequencing and annotation.</title>
        <authorList>
            <consortium name="The Broad Institute Genomics Platform"/>
            <consortium name="The Broad Institute Genome Sequencing Center for Infectious Disease"/>
            <person name="Wu L."/>
            <person name="Ma J."/>
        </authorList>
    </citation>
    <scope>NUCLEOTIDE SEQUENCE [LARGE SCALE GENOMIC DNA]</scope>
    <source>
        <strain evidence="3">JCM 18287</strain>
    </source>
</reference>
<protein>
    <recommendedName>
        <fullName evidence="4">Riboflavin synthase subunit alpha</fullName>
    </recommendedName>
</protein>
<evidence type="ECO:0000256" key="1">
    <source>
        <dbReference type="SAM" id="Phobius"/>
    </source>
</evidence>
<keyword evidence="3" id="KW-1185">Reference proteome</keyword>
<gene>
    <name evidence="2" type="ORF">GCM10023315_11900</name>
</gene>
<comment type="caution">
    <text evidence="2">The sequence shown here is derived from an EMBL/GenBank/DDBJ whole genome shotgun (WGS) entry which is preliminary data.</text>
</comment>
<evidence type="ECO:0000313" key="3">
    <source>
        <dbReference type="Proteomes" id="UP001501692"/>
    </source>
</evidence>
<name>A0ABP9H997_9FLAO</name>
<dbReference type="RefSeq" id="WP_345165724.1">
    <property type="nucleotide sequence ID" value="NZ_BAABJK010000004.1"/>
</dbReference>
<keyword evidence="1" id="KW-0472">Membrane</keyword>
<dbReference type="Proteomes" id="UP001501692">
    <property type="component" value="Unassembled WGS sequence"/>
</dbReference>
<keyword evidence="1" id="KW-1133">Transmembrane helix</keyword>